<evidence type="ECO:0000313" key="2">
    <source>
        <dbReference type="Proteomes" id="UP000184052"/>
    </source>
</evidence>
<protein>
    <submittedName>
        <fullName evidence="1">Uncharacterized protein</fullName>
    </submittedName>
</protein>
<organism evidence="1 2">
    <name type="scientific">Dethiosulfatibacter aminovorans DSM 17477</name>
    <dbReference type="NCBI Taxonomy" id="1121476"/>
    <lineage>
        <taxon>Bacteria</taxon>
        <taxon>Bacillati</taxon>
        <taxon>Bacillota</taxon>
        <taxon>Tissierellia</taxon>
        <taxon>Dethiosulfatibacter</taxon>
    </lineage>
</organism>
<accession>A0A1M6C854</accession>
<dbReference type="Proteomes" id="UP000184052">
    <property type="component" value="Unassembled WGS sequence"/>
</dbReference>
<dbReference type="EMBL" id="FQZL01000005">
    <property type="protein sequence ID" value="SHI56964.1"/>
    <property type="molecule type" value="Genomic_DNA"/>
</dbReference>
<sequence>MHYIQDLKDKVIVLPSENEVKMLAASVKERKGKYLLIYRYEITKQNNNILPDMDFL</sequence>
<dbReference type="AlphaFoldDB" id="A0A1M6C854"/>
<evidence type="ECO:0000313" key="1">
    <source>
        <dbReference type="EMBL" id="SHI56964.1"/>
    </source>
</evidence>
<keyword evidence="2" id="KW-1185">Reference proteome</keyword>
<name>A0A1M6C854_9FIRM</name>
<reference evidence="1 2" key="1">
    <citation type="submission" date="2016-11" db="EMBL/GenBank/DDBJ databases">
        <authorList>
            <person name="Jaros S."/>
            <person name="Januszkiewicz K."/>
            <person name="Wedrychowicz H."/>
        </authorList>
    </citation>
    <scope>NUCLEOTIDE SEQUENCE [LARGE SCALE GENOMIC DNA]</scope>
    <source>
        <strain evidence="1 2">DSM 17477</strain>
    </source>
</reference>
<gene>
    <name evidence="1" type="ORF">SAMN02745751_00611</name>
</gene>
<proteinExistence type="predicted"/>